<evidence type="ECO:0000256" key="1">
    <source>
        <dbReference type="SAM" id="SignalP"/>
    </source>
</evidence>
<proteinExistence type="predicted"/>
<feature type="signal peptide" evidence="1">
    <location>
        <begin position="1"/>
        <end position="24"/>
    </location>
</feature>
<sequence length="73" mass="6937">MRSFAIMSLAAVATAITGTPSGYAAPSGTGSVSPTGSNGAVPPLYTEYPAAGTSNKASGAALAVMGAVAAYIL</sequence>
<accession>A0A0F8CRH8</accession>
<gene>
    <name evidence="2" type="ORF">CFO_g4308</name>
</gene>
<keyword evidence="3" id="KW-1185">Reference proteome</keyword>
<dbReference type="Proteomes" id="UP000034841">
    <property type="component" value="Unassembled WGS sequence"/>
</dbReference>
<evidence type="ECO:0000313" key="2">
    <source>
        <dbReference type="EMBL" id="KKF93362.1"/>
    </source>
</evidence>
<protein>
    <submittedName>
        <fullName evidence="2">Uncharacterized protein</fullName>
    </submittedName>
</protein>
<evidence type="ECO:0000313" key="3">
    <source>
        <dbReference type="Proteomes" id="UP000034841"/>
    </source>
</evidence>
<organism evidence="2 3">
    <name type="scientific">Ceratocystis fimbriata f. sp. platani</name>
    <dbReference type="NCBI Taxonomy" id="88771"/>
    <lineage>
        <taxon>Eukaryota</taxon>
        <taxon>Fungi</taxon>
        <taxon>Dikarya</taxon>
        <taxon>Ascomycota</taxon>
        <taxon>Pezizomycotina</taxon>
        <taxon>Sordariomycetes</taxon>
        <taxon>Hypocreomycetidae</taxon>
        <taxon>Microascales</taxon>
        <taxon>Ceratocystidaceae</taxon>
        <taxon>Ceratocystis</taxon>
    </lineage>
</organism>
<name>A0A0F8CRH8_CERFI</name>
<reference evidence="2 3" key="1">
    <citation type="submission" date="2015-04" db="EMBL/GenBank/DDBJ databases">
        <title>Genome sequence of Ceratocystis platani, a major pathogen of plane trees.</title>
        <authorList>
            <person name="Belbahri L."/>
        </authorList>
    </citation>
    <scope>NUCLEOTIDE SEQUENCE [LARGE SCALE GENOMIC DNA]</scope>
    <source>
        <strain evidence="2 3">CFO</strain>
    </source>
</reference>
<keyword evidence="1" id="KW-0732">Signal</keyword>
<comment type="caution">
    <text evidence="2">The sequence shown here is derived from an EMBL/GenBank/DDBJ whole genome shotgun (WGS) entry which is preliminary data.</text>
</comment>
<dbReference type="EMBL" id="LBBL01000252">
    <property type="protein sequence ID" value="KKF93362.1"/>
    <property type="molecule type" value="Genomic_DNA"/>
</dbReference>
<feature type="chain" id="PRO_5002528259" evidence="1">
    <location>
        <begin position="25"/>
        <end position="73"/>
    </location>
</feature>
<dbReference type="AlphaFoldDB" id="A0A0F8CRH8"/>